<dbReference type="Proteomes" id="UP000029121">
    <property type="component" value="Unassembled WGS sequence"/>
</dbReference>
<accession>R0GEQ1</accession>
<proteinExistence type="predicted"/>
<protein>
    <recommendedName>
        <fullName evidence="2">F-box domain-containing protein</fullName>
    </recommendedName>
</protein>
<feature type="compositionally biased region" description="Basic and acidic residues" evidence="1">
    <location>
        <begin position="1"/>
        <end position="13"/>
    </location>
</feature>
<keyword evidence="4" id="KW-1185">Reference proteome</keyword>
<dbReference type="SUPFAM" id="SSF117281">
    <property type="entry name" value="Kelch motif"/>
    <property type="match status" value="1"/>
</dbReference>
<sequence length="309" mass="35445">MVPKRDETYEEPLHKKKQDSNPSYSSLPDEIILNVFARVSRSNYPRLALVCKNFRSLILSSDLNVTRFHLKTQEILVHVYLQFPDSDRPSLFTLWIKPGHTLTNQLGKNEKPTGNIRLVQIPSYFSYTPMQSVAVGSEWYGISQGDTPSSTIWVLSKDIYGSFWRKASNMTVAREKPLACALDGKLYVIGGCTAKRSTNWGEVFDPRTQTWEPLPDPRPEQRFSSIRKLEVIKGDIYVTTNYGGKLLILWDKSTYDDKPGYKDIWCAVISLKRHVRPEIDEVEGNIEWADIVHKVPNSYVFVRSVLNEV</sequence>
<evidence type="ECO:0000313" key="3">
    <source>
        <dbReference type="EMBL" id="EOA34292.1"/>
    </source>
</evidence>
<evidence type="ECO:0000256" key="1">
    <source>
        <dbReference type="SAM" id="MobiDB-lite"/>
    </source>
</evidence>
<evidence type="ECO:0000313" key="4">
    <source>
        <dbReference type="Proteomes" id="UP000029121"/>
    </source>
</evidence>
<dbReference type="Gene3D" id="1.20.1280.50">
    <property type="match status" value="1"/>
</dbReference>
<dbReference type="InterPro" id="IPR006652">
    <property type="entry name" value="Kelch_1"/>
</dbReference>
<dbReference type="PROSITE" id="PS50181">
    <property type="entry name" value="FBOX"/>
    <property type="match status" value="1"/>
</dbReference>
<feature type="domain" description="F-box" evidence="2">
    <location>
        <begin position="21"/>
        <end position="68"/>
    </location>
</feature>
<gene>
    <name evidence="3" type="ORF">CARUB_v10021807mg</name>
</gene>
<dbReference type="PANTHER" id="PTHR24414:SF157">
    <property type="entry name" value="F-BOX DOMAIN-CONTAINING PROTEIN"/>
    <property type="match status" value="1"/>
</dbReference>
<dbReference type="InterPro" id="IPR015915">
    <property type="entry name" value="Kelch-typ_b-propeller"/>
</dbReference>
<feature type="region of interest" description="Disordered" evidence="1">
    <location>
        <begin position="1"/>
        <end position="24"/>
    </location>
</feature>
<dbReference type="eggNOG" id="KOG1072">
    <property type="taxonomic scope" value="Eukaryota"/>
</dbReference>
<dbReference type="Pfam" id="PF00646">
    <property type="entry name" value="F-box"/>
    <property type="match status" value="1"/>
</dbReference>
<dbReference type="AlphaFoldDB" id="R0GEQ1"/>
<dbReference type="InterPro" id="IPR036047">
    <property type="entry name" value="F-box-like_dom_sf"/>
</dbReference>
<dbReference type="SMART" id="SM00612">
    <property type="entry name" value="Kelch"/>
    <property type="match status" value="1"/>
</dbReference>
<evidence type="ECO:0000259" key="2">
    <source>
        <dbReference type="PROSITE" id="PS50181"/>
    </source>
</evidence>
<dbReference type="InterPro" id="IPR001810">
    <property type="entry name" value="F-box_dom"/>
</dbReference>
<dbReference type="InterPro" id="IPR057499">
    <property type="entry name" value="Kelch_FKB95"/>
</dbReference>
<dbReference type="SMART" id="SM00256">
    <property type="entry name" value="FBOX"/>
    <property type="match status" value="1"/>
</dbReference>
<dbReference type="Gene3D" id="2.120.10.80">
    <property type="entry name" value="Kelch-type beta propeller"/>
    <property type="match status" value="1"/>
</dbReference>
<dbReference type="Pfam" id="PF25210">
    <property type="entry name" value="Kelch_FKB95"/>
    <property type="match status" value="1"/>
</dbReference>
<dbReference type="SUPFAM" id="SSF81383">
    <property type="entry name" value="F-box domain"/>
    <property type="match status" value="1"/>
</dbReference>
<dbReference type="InterPro" id="IPR050354">
    <property type="entry name" value="F-box/kelch-repeat_ARATH"/>
</dbReference>
<dbReference type="EMBL" id="KB870806">
    <property type="protein sequence ID" value="EOA34292.1"/>
    <property type="molecule type" value="Genomic_DNA"/>
</dbReference>
<organism evidence="3 4">
    <name type="scientific">Capsella rubella</name>
    <dbReference type="NCBI Taxonomy" id="81985"/>
    <lineage>
        <taxon>Eukaryota</taxon>
        <taxon>Viridiplantae</taxon>
        <taxon>Streptophyta</taxon>
        <taxon>Embryophyta</taxon>
        <taxon>Tracheophyta</taxon>
        <taxon>Spermatophyta</taxon>
        <taxon>Magnoliopsida</taxon>
        <taxon>eudicotyledons</taxon>
        <taxon>Gunneridae</taxon>
        <taxon>Pentapetalae</taxon>
        <taxon>rosids</taxon>
        <taxon>malvids</taxon>
        <taxon>Brassicales</taxon>
        <taxon>Brassicaceae</taxon>
        <taxon>Camelineae</taxon>
        <taxon>Capsella</taxon>
    </lineage>
</organism>
<dbReference type="PANTHER" id="PTHR24414">
    <property type="entry name" value="F-BOX/KELCH-REPEAT PROTEIN SKIP4"/>
    <property type="match status" value="1"/>
</dbReference>
<dbReference type="CDD" id="cd22152">
    <property type="entry name" value="F-box_AtAFR-like"/>
    <property type="match status" value="1"/>
</dbReference>
<reference evidence="4" key="1">
    <citation type="journal article" date="2013" name="Nat. Genet.">
        <title>The Capsella rubella genome and the genomic consequences of rapid mating system evolution.</title>
        <authorList>
            <person name="Slotte T."/>
            <person name="Hazzouri K.M."/>
            <person name="Agren J.A."/>
            <person name="Koenig D."/>
            <person name="Maumus F."/>
            <person name="Guo Y.L."/>
            <person name="Steige K."/>
            <person name="Platts A.E."/>
            <person name="Escobar J.S."/>
            <person name="Newman L.K."/>
            <person name="Wang W."/>
            <person name="Mandakova T."/>
            <person name="Vello E."/>
            <person name="Smith L.M."/>
            <person name="Henz S.R."/>
            <person name="Steffen J."/>
            <person name="Takuno S."/>
            <person name="Brandvain Y."/>
            <person name="Coop G."/>
            <person name="Andolfatto P."/>
            <person name="Hu T.T."/>
            <person name="Blanchette M."/>
            <person name="Clark R.M."/>
            <person name="Quesneville H."/>
            <person name="Nordborg M."/>
            <person name="Gaut B.S."/>
            <person name="Lysak M.A."/>
            <person name="Jenkins J."/>
            <person name="Grimwood J."/>
            <person name="Chapman J."/>
            <person name="Prochnik S."/>
            <person name="Shu S."/>
            <person name="Rokhsar D."/>
            <person name="Schmutz J."/>
            <person name="Weigel D."/>
            <person name="Wright S.I."/>
        </authorList>
    </citation>
    <scope>NUCLEOTIDE SEQUENCE [LARGE SCALE GENOMIC DNA]</scope>
    <source>
        <strain evidence="4">cv. Monte Gargano</strain>
    </source>
</reference>
<name>R0GEQ1_9BRAS</name>